<comment type="caution">
    <text evidence="2">The sequence shown here is derived from an EMBL/GenBank/DDBJ whole genome shotgun (WGS) entry which is preliminary data.</text>
</comment>
<dbReference type="SMART" id="SM00249">
    <property type="entry name" value="PHD"/>
    <property type="match status" value="1"/>
</dbReference>
<dbReference type="OrthoDB" id="10262857at2759"/>
<feature type="compositionally biased region" description="Low complexity" evidence="1">
    <location>
        <begin position="119"/>
        <end position="133"/>
    </location>
</feature>
<dbReference type="InParanoid" id="A0A3R7G0J4"/>
<dbReference type="InterPro" id="IPR011011">
    <property type="entry name" value="Znf_FYVE_PHD"/>
</dbReference>
<keyword evidence="3" id="KW-1185">Reference proteome</keyword>
<dbReference type="STRING" id="79923.A0A3R7G0J4"/>
<dbReference type="InterPro" id="IPR001965">
    <property type="entry name" value="Znf_PHD"/>
</dbReference>
<proteinExistence type="predicted"/>
<evidence type="ECO:0000313" key="2">
    <source>
        <dbReference type="EMBL" id="KAG5448875.1"/>
    </source>
</evidence>
<dbReference type="InterPro" id="IPR013083">
    <property type="entry name" value="Znf_RING/FYVE/PHD"/>
</dbReference>
<reference evidence="2 3" key="1">
    <citation type="journal article" date="2018" name="Biotechnol. Adv.">
        <title>Improved genomic resources and new bioinformatic workflow for the carcinogenic parasite Clonorchis sinensis: Biotechnological implications.</title>
        <authorList>
            <person name="Wang D."/>
            <person name="Korhonen P.K."/>
            <person name="Gasser R.B."/>
            <person name="Young N.D."/>
        </authorList>
    </citation>
    <scope>NUCLEOTIDE SEQUENCE [LARGE SCALE GENOMIC DNA]</scope>
    <source>
        <strain evidence="2">Cs-k2</strain>
    </source>
</reference>
<feature type="compositionally biased region" description="Polar residues" evidence="1">
    <location>
        <begin position="91"/>
        <end position="118"/>
    </location>
</feature>
<evidence type="ECO:0000256" key="1">
    <source>
        <dbReference type="SAM" id="MobiDB-lite"/>
    </source>
</evidence>
<gene>
    <name evidence="2" type="ORF">CSKR_109579</name>
</gene>
<feature type="region of interest" description="Disordered" evidence="1">
    <location>
        <begin position="357"/>
        <end position="390"/>
    </location>
</feature>
<dbReference type="PROSITE" id="PS50016">
    <property type="entry name" value="ZF_PHD_2"/>
    <property type="match status" value="1"/>
</dbReference>
<sequence>MSSGQSFTHSATPILEGWLIKALRLVHSKKPGDQERLRKMYKDACENEAAVSRMTIAEALREPRDSSRSDTPEREPPVTTSTRIRPAPSFTDPQTVNTQSASTGDPLTVTTSTNPSDNSASVGPSSVQSSAAGKTSKRTKVAFFNMFDPSSSSSMRPTSNPTVGKSALSSSNPSSVVIDLTTSPSYQSAVRPVDVLVPTTTTTSTTTTTDVSQSCHTVSSMPGSLNTTAIDLTVTESVTQAAGSSSSSSTTQDKLAGPADAHFVASLVADLTCCVCGKITPQPQLEPDGKTMSSNVLVECCQCGALYHQLCHQPPVLSSRGTNPQQWLCTNCIPVAEPTTLSDPVVLIETFSTDATSDVRLTPSPAPNTGARKRKAGLMSSAMSSSIRRL</sequence>
<reference evidence="2 3" key="2">
    <citation type="journal article" date="2021" name="Genomics">
        <title>High-quality reference genome for Clonorchis sinensis.</title>
        <authorList>
            <person name="Young N.D."/>
            <person name="Stroehlein A.J."/>
            <person name="Kinkar L."/>
            <person name="Wang T."/>
            <person name="Sohn W.M."/>
            <person name="Chang B.C.H."/>
            <person name="Kaur P."/>
            <person name="Weisz D."/>
            <person name="Dudchenko O."/>
            <person name="Aiden E.L."/>
            <person name="Korhonen P.K."/>
            <person name="Gasser R.B."/>
        </authorList>
    </citation>
    <scope>NUCLEOTIDE SEQUENCE [LARGE SCALE GENOMIC DNA]</scope>
    <source>
        <strain evidence="2">Cs-k2</strain>
    </source>
</reference>
<accession>A0A3R7G0J4</accession>
<feature type="compositionally biased region" description="Basic and acidic residues" evidence="1">
    <location>
        <begin position="59"/>
        <end position="76"/>
    </location>
</feature>
<feature type="compositionally biased region" description="Polar residues" evidence="1">
    <location>
        <begin position="381"/>
        <end position="390"/>
    </location>
</feature>
<dbReference type="InterPro" id="IPR019787">
    <property type="entry name" value="Znf_PHD-finger"/>
</dbReference>
<dbReference type="PROSITE" id="PS01359">
    <property type="entry name" value="ZF_PHD_1"/>
    <property type="match status" value="1"/>
</dbReference>
<dbReference type="Pfam" id="PF00628">
    <property type="entry name" value="PHD"/>
    <property type="match status" value="1"/>
</dbReference>
<dbReference type="SUPFAM" id="SSF57903">
    <property type="entry name" value="FYVE/PHD zinc finger"/>
    <property type="match status" value="1"/>
</dbReference>
<protein>
    <submittedName>
        <fullName evidence="2">Uncharacterized protein</fullName>
    </submittedName>
</protein>
<dbReference type="InterPro" id="IPR019786">
    <property type="entry name" value="Zinc_finger_PHD-type_CS"/>
</dbReference>
<feature type="region of interest" description="Disordered" evidence="1">
    <location>
        <begin position="147"/>
        <end position="173"/>
    </location>
</feature>
<organism evidence="2 3">
    <name type="scientific">Clonorchis sinensis</name>
    <name type="common">Chinese liver fluke</name>
    <dbReference type="NCBI Taxonomy" id="79923"/>
    <lineage>
        <taxon>Eukaryota</taxon>
        <taxon>Metazoa</taxon>
        <taxon>Spiralia</taxon>
        <taxon>Lophotrochozoa</taxon>
        <taxon>Platyhelminthes</taxon>
        <taxon>Trematoda</taxon>
        <taxon>Digenea</taxon>
        <taxon>Opisthorchiida</taxon>
        <taxon>Opisthorchiata</taxon>
        <taxon>Opisthorchiidae</taxon>
        <taxon>Clonorchis</taxon>
    </lineage>
</organism>
<name>A0A3R7G0J4_CLOSI</name>
<feature type="region of interest" description="Disordered" evidence="1">
    <location>
        <begin position="58"/>
        <end position="135"/>
    </location>
</feature>
<dbReference type="Gene3D" id="3.30.40.10">
    <property type="entry name" value="Zinc/RING finger domain, C3HC4 (zinc finger)"/>
    <property type="match status" value="1"/>
</dbReference>
<dbReference type="Proteomes" id="UP000286415">
    <property type="component" value="Unassembled WGS sequence"/>
</dbReference>
<evidence type="ECO:0000313" key="3">
    <source>
        <dbReference type="Proteomes" id="UP000286415"/>
    </source>
</evidence>
<dbReference type="EMBL" id="NIRI02000042">
    <property type="protein sequence ID" value="KAG5448875.1"/>
    <property type="molecule type" value="Genomic_DNA"/>
</dbReference>
<dbReference type="AlphaFoldDB" id="A0A3R7G0J4"/>